<dbReference type="Proteomes" id="UP001604336">
    <property type="component" value="Unassembled WGS sequence"/>
</dbReference>
<dbReference type="InterPro" id="IPR036396">
    <property type="entry name" value="Cyt_P450_sf"/>
</dbReference>
<keyword evidence="7" id="KW-0503">Monooxygenase</keyword>
<protein>
    <submittedName>
        <fullName evidence="8">Cytochrome</fullName>
    </submittedName>
</protein>
<dbReference type="InterPro" id="IPR001128">
    <property type="entry name" value="Cyt_P450"/>
</dbReference>
<evidence type="ECO:0000256" key="6">
    <source>
        <dbReference type="ARBA" id="ARBA00023004"/>
    </source>
</evidence>
<evidence type="ECO:0000256" key="5">
    <source>
        <dbReference type="ARBA" id="ARBA00023002"/>
    </source>
</evidence>
<dbReference type="GO" id="GO:0004497">
    <property type="term" value="F:monooxygenase activity"/>
    <property type="evidence" value="ECO:0007669"/>
    <property type="project" value="UniProtKB-KW"/>
</dbReference>
<evidence type="ECO:0000256" key="7">
    <source>
        <dbReference type="ARBA" id="ARBA00023033"/>
    </source>
</evidence>
<keyword evidence="3" id="KW-0349">Heme</keyword>
<accession>A0ABD1Q3W3</accession>
<comment type="similarity">
    <text evidence="2">Belongs to the cytochrome P450 family.</text>
</comment>
<dbReference type="GO" id="GO:0046872">
    <property type="term" value="F:metal ion binding"/>
    <property type="evidence" value="ECO:0007669"/>
    <property type="project" value="UniProtKB-KW"/>
</dbReference>
<sequence length="153" mass="17613">MAFCNHFTFPSNPIYPGPFKAKASNFPPSHPRLPLIGNLHQLGRIPHYSLWKLSHKYGPIMLLKLRQVPTLVVSSPELAKEGLKTHDLDCCTRPLSTIYWIWHFALMGNTGERYEMCVMELFTSRRVHSYWKVGEEKVKHLIEIIMKGAPCPV</sequence>
<evidence type="ECO:0000256" key="3">
    <source>
        <dbReference type="ARBA" id="ARBA00022617"/>
    </source>
</evidence>
<dbReference type="AlphaFoldDB" id="A0ABD1Q3W3"/>
<comment type="caution">
    <text evidence="8">The sequence shown here is derived from an EMBL/GenBank/DDBJ whole genome shotgun (WGS) entry which is preliminary data.</text>
</comment>
<evidence type="ECO:0000313" key="8">
    <source>
        <dbReference type="EMBL" id="KAL2470883.1"/>
    </source>
</evidence>
<dbReference type="Gene3D" id="1.10.630.10">
    <property type="entry name" value="Cytochrome P450"/>
    <property type="match status" value="1"/>
</dbReference>
<comment type="cofactor">
    <cofactor evidence="1">
        <name>heme</name>
        <dbReference type="ChEBI" id="CHEBI:30413"/>
    </cofactor>
</comment>
<keyword evidence="5" id="KW-0560">Oxidoreductase</keyword>
<name>A0ABD1Q3W3_9LAMI</name>
<dbReference type="SUPFAM" id="SSF48264">
    <property type="entry name" value="Cytochrome P450"/>
    <property type="match status" value="1"/>
</dbReference>
<dbReference type="PANTHER" id="PTHR47955">
    <property type="entry name" value="CYTOCHROME P450 FAMILY 71 PROTEIN"/>
    <property type="match status" value="1"/>
</dbReference>
<keyword evidence="9" id="KW-1185">Reference proteome</keyword>
<evidence type="ECO:0000256" key="4">
    <source>
        <dbReference type="ARBA" id="ARBA00022723"/>
    </source>
</evidence>
<evidence type="ECO:0000256" key="1">
    <source>
        <dbReference type="ARBA" id="ARBA00001971"/>
    </source>
</evidence>
<evidence type="ECO:0000313" key="9">
    <source>
        <dbReference type="Proteomes" id="UP001604336"/>
    </source>
</evidence>
<evidence type="ECO:0000256" key="2">
    <source>
        <dbReference type="ARBA" id="ARBA00010617"/>
    </source>
</evidence>
<proteinExistence type="inferred from homology"/>
<gene>
    <name evidence="8" type="ORF">Adt_39019</name>
</gene>
<organism evidence="8 9">
    <name type="scientific">Abeliophyllum distichum</name>
    <dbReference type="NCBI Taxonomy" id="126358"/>
    <lineage>
        <taxon>Eukaryota</taxon>
        <taxon>Viridiplantae</taxon>
        <taxon>Streptophyta</taxon>
        <taxon>Embryophyta</taxon>
        <taxon>Tracheophyta</taxon>
        <taxon>Spermatophyta</taxon>
        <taxon>Magnoliopsida</taxon>
        <taxon>eudicotyledons</taxon>
        <taxon>Gunneridae</taxon>
        <taxon>Pentapetalae</taxon>
        <taxon>asterids</taxon>
        <taxon>lamiids</taxon>
        <taxon>Lamiales</taxon>
        <taxon>Oleaceae</taxon>
        <taxon>Forsythieae</taxon>
        <taxon>Abeliophyllum</taxon>
    </lineage>
</organism>
<keyword evidence="6" id="KW-0408">Iron</keyword>
<dbReference type="EMBL" id="JBFOLK010000012">
    <property type="protein sequence ID" value="KAL2470883.1"/>
    <property type="molecule type" value="Genomic_DNA"/>
</dbReference>
<dbReference type="Pfam" id="PF00067">
    <property type="entry name" value="p450"/>
    <property type="match status" value="1"/>
</dbReference>
<dbReference type="PANTHER" id="PTHR47955:SF19">
    <property type="entry name" value="CYTOCHROME P450 71A9-LIKE ISOFORM X1"/>
    <property type="match status" value="1"/>
</dbReference>
<reference evidence="9" key="1">
    <citation type="submission" date="2024-07" db="EMBL/GenBank/DDBJ databases">
        <title>Two chromosome-level genome assemblies of Korean endemic species Abeliophyllum distichum and Forsythia ovata (Oleaceae).</title>
        <authorList>
            <person name="Jang H."/>
        </authorList>
    </citation>
    <scope>NUCLEOTIDE SEQUENCE [LARGE SCALE GENOMIC DNA]</scope>
</reference>
<keyword evidence="4" id="KW-0479">Metal-binding</keyword>